<evidence type="ECO:0000313" key="14">
    <source>
        <dbReference type="EMBL" id="SQD77531.1"/>
    </source>
</evidence>
<protein>
    <recommendedName>
        <fullName evidence="5">8-amino-7-oxononanoate synthase</fullName>
        <ecNumber evidence="5">2.3.1.47</ecNumber>
    </recommendedName>
    <alternativeName>
        <fullName evidence="9">7-keto-8-amino-pelargonic acid synthase</fullName>
    </alternativeName>
    <alternativeName>
        <fullName evidence="10">8-amino-7-ketopelargonate synthase</fullName>
    </alternativeName>
</protein>
<dbReference type="EC" id="2.3.1.47" evidence="5"/>
<dbReference type="Gene3D" id="3.90.1150.10">
    <property type="entry name" value="Aspartate Aminotransferase, domain 1"/>
    <property type="match status" value="1"/>
</dbReference>
<evidence type="ECO:0000256" key="5">
    <source>
        <dbReference type="ARBA" id="ARBA00013187"/>
    </source>
</evidence>
<gene>
    <name evidence="14" type="primary">bioF</name>
    <name evidence="14" type="ORF">MORIYA_1053</name>
</gene>
<dbReference type="OrthoDB" id="9807157at2"/>
<keyword evidence="8 12" id="KW-0663">Pyridoxal phosphate</keyword>
<reference evidence="15" key="1">
    <citation type="submission" date="2018-05" db="EMBL/GenBank/DDBJ databases">
        <authorList>
            <person name="Cea G.-C."/>
            <person name="William W."/>
        </authorList>
    </citation>
    <scope>NUCLEOTIDE SEQUENCE [LARGE SCALE GENOMIC DNA]</scope>
    <source>
        <strain evidence="15">DB21MT 5</strain>
    </source>
</reference>
<dbReference type="InterPro" id="IPR015421">
    <property type="entry name" value="PyrdxlP-dep_Trfase_major"/>
</dbReference>
<dbReference type="KEGG" id="mya:MORIYA_1053"/>
<dbReference type="PANTHER" id="PTHR13693:SF100">
    <property type="entry name" value="8-AMINO-7-OXONONANOATE SYNTHASE"/>
    <property type="match status" value="1"/>
</dbReference>
<dbReference type="GO" id="GO:0030170">
    <property type="term" value="F:pyridoxal phosphate binding"/>
    <property type="evidence" value="ECO:0007669"/>
    <property type="project" value="InterPro"/>
</dbReference>
<evidence type="ECO:0000256" key="10">
    <source>
        <dbReference type="ARBA" id="ARBA00033381"/>
    </source>
</evidence>
<dbReference type="InterPro" id="IPR015422">
    <property type="entry name" value="PyrdxlP-dep_Trfase_small"/>
</dbReference>
<evidence type="ECO:0000256" key="8">
    <source>
        <dbReference type="ARBA" id="ARBA00022898"/>
    </source>
</evidence>
<comment type="pathway">
    <text evidence="2">Cofactor biosynthesis; biotin biosynthesis.</text>
</comment>
<sequence length="381" mass="41398">MAFEFITQALRQQQTQSLLRTRAVSNEAINFSANDYLGLSKHPDVIAAWQRGASEHGVGSGGSALVTGYTPAHAALEEKLADITGYESSLLFNSGYSANQALIKALLNKNDLLIQDKLNHASLIEAGVYSPATMKRFKHNDSGHLAQILTHYRPKHANSLVVTEGVFSMDGDMSDLRAISQQCKAHDSWLLVDDAHGFGVLPQGQNSLKQHGLLASDVDLYMATFGKAVGVSGAFVAASKDVIEYLVNFSKPYIYSTAMPAAMALCIDKALTIMLTETWRVVHLNQLICYFKQQCFLRNITLMPSDSAIQPLIIGDASKAIKISQYLASKGLLVKAIRPPTVPQGTSRLRITLSANHSIEDIDLLLTRLQEALNINNGGAS</sequence>
<evidence type="ECO:0000256" key="7">
    <source>
        <dbReference type="ARBA" id="ARBA00022756"/>
    </source>
</evidence>
<evidence type="ECO:0000256" key="4">
    <source>
        <dbReference type="ARBA" id="ARBA00011738"/>
    </source>
</evidence>
<evidence type="ECO:0000313" key="15">
    <source>
        <dbReference type="Proteomes" id="UP000250163"/>
    </source>
</evidence>
<dbReference type="SUPFAM" id="SSF53383">
    <property type="entry name" value="PLP-dependent transferases"/>
    <property type="match status" value="1"/>
</dbReference>
<evidence type="ECO:0000256" key="12">
    <source>
        <dbReference type="RuleBase" id="RU003693"/>
    </source>
</evidence>
<evidence type="ECO:0000256" key="6">
    <source>
        <dbReference type="ARBA" id="ARBA00022679"/>
    </source>
</evidence>
<dbReference type="InterPro" id="IPR001917">
    <property type="entry name" value="Aminotrans_II_pyridoxalP_BS"/>
</dbReference>
<keyword evidence="15" id="KW-1185">Reference proteome</keyword>
<dbReference type="AlphaFoldDB" id="A0A330LNH2"/>
<dbReference type="Proteomes" id="UP000250163">
    <property type="component" value="Chromosome MORIYA"/>
</dbReference>
<evidence type="ECO:0000256" key="2">
    <source>
        <dbReference type="ARBA" id="ARBA00004746"/>
    </source>
</evidence>
<dbReference type="Pfam" id="PF00155">
    <property type="entry name" value="Aminotran_1_2"/>
    <property type="match status" value="1"/>
</dbReference>
<evidence type="ECO:0000256" key="9">
    <source>
        <dbReference type="ARBA" id="ARBA00032610"/>
    </source>
</evidence>
<keyword evidence="14" id="KW-0012">Acyltransferase</keyword>
<feature type="domain" description="Aminotransferase class I/classII large" evidence="13">
    <location>
        <begin position="28"/>
        <end position="369"/>
    </location>
</feature>
<comment type="subunit">
    <text evidence="4">Homodimer.</text>
</comment>
<dbReference type="InterPro" id="IPR015424">
    <property type="entry name" value="PyrdxlP-dep_Trfase"/>
</dbReference>
<keyword evidence="7" id="KW-0093">Biotin biosynthesis</keyword>
<dbReference type="GO" id="GO:0008710">
    <property type="term" value="F:8-amino-7-oxononanoate synthase activity"/>
    <property type="evidence" value="ECO:0007669"/>
    <property type="project" value="UniProtKB-EC"/>
</dbReference>
<dbReference type="RefSeq" id="WP_112713201.1">
    <property type="nucleotide sequence ID" value="NZ_LS483250.1"/>
</dbReference>
<dbReference type="Gene3D" id="3.40.640.10">
    <property type="entry name" value="Type I PLP-dependent aspartate aminotransferase-like (Major domain)"/>
    <property type="match status" value="1"/>
</dbReference>
<proteinExistence type="inferred from homology"/>
<evidence type="ECO:0000259" key="13">
    <source>
        <dbReference type="Pfam" id="PF00155"/>
    </source>
</evidence>
<organism evidence="14 15">
    <name type="scientific">Moritella yayanosii</name>
    <dbReference type="NCBI Taxonomy" id="69539"/>
    <lineage>
        <taxon>Bacteria</taxon>
        <taxon>Pseudomonadati</taxon>
        <taxon>Pseudomonadota</taxon>
        <taxon>Gammaproteobacteria</taxon>
        <taxon>Alteromonadales</taxon>
        <taxon>Moritellaceae</taxon>
        <taxon>Moritella</taxon>
    </lineage>
</organism>
<accession>A0A330LNH2</accession>
<dbReference type="PROSITE" id="PS00599">
    <property type="entry name" value="AA_TRANSFER_CLASS_2"/>
    <property type="match status" value="1"/>
</dbReference>
<keyword evidence="6 14" id="KW-0808">Transferase</keyword>
<comment type="catalytic activity">
    <reaction evidence="11">
        <text>6-carboxyhexanoyl-[ACP] + L-alanine + H(+) = (8S)-8-amino-7-oxononanoate + holo-[ACP] + CO2</text>
        <dbReference type="Rhea" id="RHEA:42288"/>
        <dbReference type="Rhea" id="RHEA-COMP:9685"/>
        <dbReference type="Rhea" id="RHEA-COMP:9955"/>
        <dbReference type="ChEBI" id="CHEBI:15378"/>
        <dbReference type="ChEBI" id="CHEBI:16526"/>
        <dbReference type="ChEBI" id="CHEBI:57972"/>
        <dbReference type="ChEBI" id="CHEBI:64479"/>
        <dbReference type="ChEBI" id="CHEBI:78846"/>
        <dbReference type="ChEBI" id="CHEBI:149468"/>
        <dbReference type="EC" id="2.3.1.47"/>
    </reaction>
</comment>
<dbReference type="CDD" id="cd06454">
    <property type="entry name" value="KBL_like"/>
    <property type="match status" value="1"/>
</dbReference>
<comment type="similarity">
    <text evidence="3">Belongs to the class-II pyridoxal-phosphate-dependent aminotransferase family. BioF subfamily.</text>
</comment>
<comment type="cofactor">
    <cofactor evidence="1 12">
        <name>pyridoxal 5'-phosphate</name>
        <dbReference type="ChEBI" id="CHEBI:597326"/>
    </cofactor>
</comment>
<dbReference type="GO" id="GO:0009102">
    <property type="term" value="P:biotin biosynthetic process"/>
    <property type="evidence" value="ECO:0007669"/>
    <property type="project" value="UniProtKB-KW"/>
</dbReference>
<dbReference type="PANTHER" id="PTHR13693">
    <property type="entry name" value="CLASS II AMINOTRANSFERASE/8-AMINO-7-OXONONANOATE SYNTHASE"/>
    <property type="match status" value="1"/>
</dbReference>
<dbReference type="InterPro" id="IPR050087">
    <property type="entry name" value="AON_synthase_class-II"/>
</dbReference>
<evidence type="ECO:0000256" key="11">
    <source>
        <dbReference type="ARBA" id="ARBA00047715"/>
    </source>
</evidence>
<evidence type="ECO:0000256" key="1">
    <source>
        <dbReference type="ARBA" id="ARBA00001933"/>
    </source>
</evidence>
<evidence type="ECO:0000256" key="3">
    <source>
        <dbReference type="ARBA" id="ARBA00010008"/>
    </source>
</evidence>
<dbReference type="InterPro" id="IPR004839">
    <property type="entry name" value="Aminotransferase_I/II_large"/>
</dbReference>
<dbReference type="EMBL" id="LS483250">
    <property type="protein sequence ID" value="SQD77531.1"/>
    <property type="molecule type" value="Genomic_DNA"/>
</dbReference>
<name>A0A330LNH2_9GAMM</name>